<keyword evidence="3" id="KW-1185">Reference proteome</keyword>
<organism evidence="2 3">
    <name type="scientific">Nocardiopsis lambiniae</name>
    <dbReference type="NCBI Taxonomy" id="3075539"/>
    <lineage>
        <taxon>Bacteria</taxon>
        <taxon>Bacillati</taxon>
        <taxon>Actinomycetota</taxon>
        <taxon>Actinomycetes</taxon>
        <taxon>Streptosporangiales</taxon>
        <taxon>Nocardiopsidaceae</taxon>
        <taxon>Nocardiopsis</taxon>
    </lineage>
</organism>
<accession>A0ABU2M2Q8</accession>
<evidence type="ECO:0000313" key="2">
    <source>
        <dbReference type="EMBL" id="MDT0326924.1"/>
    </source>
</evidence>
<dbReference type="Pfam" id="PF12697">
    <property type="entry name" value="Abhydrolase_6"/>
    <property type="match status" value="1"/>
</dbReference>
<dbReference type="EMBL" id="JAVREP010000001">
    <property type="protein sequence ID" value="MDT0326924.1"/>
    <property type="molecule type" value="Genomic_DNA"/>
</dbReference>
<dbReference type="PANTHER" id="PTHR43798:SF33">
    <property type="entry name" value="HYDROLASE, PUTATIVE (AFU_ORTHOLOGUE AFUA_2G14860)-RELATED"/>
    <property type="match status" value="1"/>
</dbReference>
<gene>
    <name evidence="2" type="ORF">RM479_00670</name>
</gene>
<comment type="caution">
    <text evidence="2">The sequence shown here is derived from an EMBL/GenBank/DDBJ whole genome shotgun (WGS) entry which is preliminary data.</text>
</comment>
<reference evidence="3" key="1">
    <citation type="submission" date="2023-07" db="EMBL/GenBank/DDBJ databases">
        <title>30 novel species of actinomycetes from the DSMZ collection.</title>
        <authorList>
            <person name="Nouioui I."/>
        </authorList>
    </citation>
    <scope>NUCLEOTIDE SEQUENCE [LARGE SCALE GENOMIC DNA]</scope>
    <source>
        <strain evidence="3">DSM 44743</strain>
    </source>
</reference>
<dbReference type="SUPFAM" id="SSF53474">
    <property type="entry name" value="alpha/beta-Hydrolases"/>
    <property type="match status" value="1"/>
</dbReference>
<feature type="domain" description="AB hydrolase-1" evidence="1">
    <location>
        <begin position="64"/>
        <end position="291"/>
    </location>
</feature>
<dbReference type="GO" id="GO:0016787">
    <property type="term" value="F:hydrolase activity"/>
    <property type="evidence" value="ECO:0007669"/>
    <property type="project" value="UniProtKB-KW"/>
</dbReference>
<dbReference type="PANTHER" id="PTHR43798">
    <property type="entry name" value="MONOACYLGLYCEROL LIPASE"/>
    <property type="match status" value="1"/>
</dbReference>
<dbReference type="RefSeq" id="WP_311509701.1">
    <property type="nucleotide sequence ID" value="NZ_JAVREP010000001.1"/>
</dbReference>
<evidence type="ECO:0000313" key="3">
    <source>
        <dbReference type="Proteomes" id="UP001183390"/>
    </source>
</evidence>
<sequence>MTDAHPHPHGTHIYRSETGAREIRDRCQERIAAWPALTPLPEIHTALGTTRAFGAPGGDAAPVIVLSGTNFNSATSVDLARVLQRDRPVVLVDLPGQPGLSEAIRPRSGRAALYGAWFDEILPLLTDRPATVLAHSLGAAVLLAAKPSGLVRSVVMVGPAGLTAAAVNSDLMRVALPWMIGPRDDKSTRLLDHMSGPAYTSASHGGVHPFASWMTLVGRHCRTSLAPGPLPLECLRPWEDTPVILATGSDDVFYSPARLHGPARRLLDADVTVLEGAGHLAMYEQPERVAELVRSLD</sequence>
<dbReference type="InterPro" id="IPR000073">
    <property type="entry name" value="AB_hydrolase_1"/>
</dbReference>
<dbReference type="InterPro" id="IPR029058">
    <property type="entry name" value="AB_hydrolase_fold"/>
</dbReference>
<keyword evidence="2" id="KW-0378">Hydrolase</keyword>
<dbReference type="InterPro" id="IPR050266">
    <property type="entry name" value="AB_hydrolase_sf"/>
</dbReference>
<evidence type="ECO:0000259" key="1">
    <source>
        <dbReference type="Pfam" id="PF12697"/>
    </source>
</evidence>
<proteinExistence type="predicted"/>
<protein>
    <submittedName>
        <fullName evidence="2">Alpha/beta hydrolase</fullName>
    </submittedName>
</protein>
<name>A0ABU2M2Q8_9ACTN</name>
<dbReference type="Gene3D" id="3.40.50.1820">
    <property type="entry name" value="alpha/beta hydrolase"/>
    <property type="match status" value="1"/>
</dbReference>
<dbReference type="Proteomes" id="UP001183390">
    <property type="component" value="Unassembled WGS sequence"/>
</dbReference>